<feature type="domain" description="PKD" evidence="7">
    <location>
        <begin position="1011"/>
        <end position="1081"/>
    </location>
</feature>
<keyword evidence="2" id="KW-0812">Transmembrane</keyword>
<feature type="domain" description="PKD" evidence="7">
    <location>
        <begin position="1443"/>
        <end position="1515"/>
    </location>
</feature>
<dbReference type="PANTHER" id="PTHR46730:SF4">
    <property type="entry name" value="POLYCYSTIC KIDNEY DISEASE PROTEIN 1-LIKE 1"/>
    <property type="match status" value="1"/>
</dbReference>
<evidence type="ECO:0000313" key="8">
    <source>
        <dbReference type="EMBL" id="TKZ19199.1"/>
    </source>
</evidence>
<keyword evidence="9" id="KW-1185">Reference proteome</keyword>
<dbReference type="GO" id="GO:0005886">
    <property type="term" value="C:plasma membrane"/>
    <property type="evidence" value="ECO:0007669"/>
    <property type="project" value="TreeGrafter"/>
</dbReference>
<evidence type="ECO:0000256" key="3">
    <source>
        <dbReference type="ARBA" id="ARBA00022737"/>
    </source>
</evidence>
<sequence>MGDKKTRFGGPRTWGSVLALACMAPQPVFAQSRVASPDLGLLVVYGAAAQSREGDVDHREQIFFSVPADFQDRLYIRVFDPETSGDQDFIYGSPADSETRFRIFGGTGALSGIPYPDMVENGARPVRAPDITASGKQLREKTYDSAPKTDGRWVTLGSVRSKQGEIIDGRSYFRMDVEGLKGNDGNGYSIGLSTARDRNHPPEDFEIFSYQPTIRWPGEGPATQVWFSHEGGPVTVQNFDGANGSLSLGEMYKDIPLRISGQDFWASDTLTPQGNNLALSLSGGFERPNDVSLMVFDKDGAAIALTMPPRIAPVPARPTAIASIAPLSDCASVAFDGSSSLGSPVLTYEWDFGDGTTSDAPAGVHRYTTAGRYVAQLGVIESGERPARGDRTTVDVHVRAAPMAQAGSAIGVAPGETVDFDARGSLASDTPITKYIWTFGDGAKADGARVSHVYPKAGEYTATLRVEDASGHPCFYAMDTRQVFVNHAPFAEAGTDQSGPVGQTFNFSAQDSYDVDGQILDYTWDMGDGAVLAGRDVSHRFESPGRHVVRLTVTDDSGVRNQSSNDAMIVDVNAPPQPNFVAAPRALATGEAFQLDGSLSTDPDGTILYHFWDFGDGNIGEGPVATYAWNTPGRYDVTLTVVDNSDTSSGSQSVRQQVIVNAAPTAHAGEDQFVTASDLWFDAGASTDQDGRIIQYEWDFGDGTTGTGAKVRHAYARPGTYDIALTVQDDSGAPRNRDRDVAQVTVNARPIADAGAPQTVAPGQMFVVDAGASLDPDGAIKDYAWIFPDGTTKHGERVEHHFDTAGLHRVRLSVTDDFPTEAGQDETEILITVNAAPVSVAGTDIVVAPGTMVSFDGSDSFDPDGGALSYRWEFDDLALPLNAAKVERAYVSPGVWGAQLIVTDDSGVANATAVNSRTIRVNHPPIANAGPEILTDTLKVELDASASSDADGDTLLYRWDLGDGSPVRFGQKITHFYTNAGHYPVTLQIDDGSGVENATAIDATSVSINARPVAQAGRNRDVCSGEPILFDASASRDADADLLRYRWNFGDGTNADIVNPTKTYEQPGTYAVTLEVQDETGGVHGTDVDRIAAIVREGPIADAGQDRTVCTNQQIRMDGSGSTDADGAVNAFAWSFGDGREASGEQPVHIFKRPGVHTVTLTITGEAHGTCSPLDTDTAIYTVVASPAQMIAAPLRAATGKPILFTALLKDAGDATPISHSWNFSDGVTGSTAEVIRSFDTPGVYDVTLQTSLEGGNAGCSTLDTVHRIVVNSAPIAALDAPASIASGEALVLDASGSTDTDGAITQFLWDFGDGHTSQGVLGAHRYETPGDYVITLSVTDDAGVANSTTVAETAITVNPRPLAGLTNPGPLCVQSPREWVANVGPDMQATWDFSDGTAAQGNTVSHAFSASGQYPVTLTLDDGKGLANSVSTEVIVAQVNAPPTALAGADRIVCPGDTVALDASSSTDLDGTITEWLWEFSDGVEMRGKRIERAFDQPGQITARLTVTDDSGATCNTAFDEASILVNAPPVVSAGTDRSTLISGAHDFVRFDASEARDPDGHGVFINWDFGDGSNAPGAVARHKYSAQGDFSVTVTATDSTGLACGVSMDTITVKARERDESG</sequence>
<proteinExistence type="predicted"/>
<evidence type="ECO:0000256" key="6">
    <source>
        <dbReference type="SAM" id="SignalP"/>
    </source>
</evidence>
<dbReference type="EMBL" id="SULI01000015">
    <property type="protein sequence ID" value="TKZ19199.1"/>
    <property type="molecule type" value="Genomic_DNA"/>
</dbReference>
<keyword evidence="4" id="KW-1133">Transmembrane helix</keyword>
<feature type="domain" description="PKD" evidence="7">
    <location>
        <begin position="1550"/>
        <end position="1603"/>
    </location>
</feature>
<feature type="chain" id="PRO_5020820123" evidence="6">
    <location>
        <begin position="31"/>
        <end position="1624"/>
    </location>
</feature>
<comment type="caution">
    <text evidence="8">The sequence shown here is derived from an EMBL/GenBank/DDBJ whole genome shotgun (WGS) entry which is preliminary data.</text>
</comment>
<reference evidence="8 9" key="1">
    <citation type="submission" date="2019-04" db="EMBL/GenBank/DDBJ databases">
        <title>Genome sequence of Pelagicola litoralis CL-ES2.</title>
        <authorList>
            <person name="Cao J."/>
        </authorList>
    </citation>
    <scope>NUCLEOTIDE SEQUENCE [LARGE SCALE GENOMIC DNA]</scope>
    <source>
        <strain evidence="8 9">CL-ES2</strain>
    </source>
</reference>
<feature type="domain" description="PKD" evidence="7">
    <location>
        <begin position="1386"/>
        <end position="1437"/>
    </location>
</feature>
<dbReference type="RefSeq" id="WP_138016687.1">
    <property type="nucleotide sequence ID" value="NZ_SULI01000015.1"/>
</dbReference>
<feature type="domain" description="PKD" evidence="7">
    <location>
        <begin position="686"/>
        <end position="741"/>
    </location>
</feature>
<feature type="domain" description="PKD" evidence="7">
    <location>
        <begin position="1098"/>
        <end position="1167"/>
    </location>
</feature>
<evidence type="ECO:0000256" key="5">
    <source>
        <dbReference type="ARBA" id="ARBA00023136"/>
    </source>
</evidence>
<keyword evidence="5" id="KW-0472">Membrane</keyword>
<feature type="domain" description="PKD" evidence="7">
    <location>
        <begin position="342"/>
        <end position="379"/>
    </location>
</feature>
<dbReference type="InterPro" id="IPR022409">
    <property type="entry name" value="PKD/Chitinase_dom"/>
</dbReference>
<dbReference type="PROSITE" id="PS50093">
    <property type="entry name" value="PKD"/>
    <property type="match status" value="15"/>
</dbReference>
<feature type="domain" description="PKD" evidence="7">
    <location>
        <begin position="576"/>
        <end position="663"/>
    </location>
</feature>
<evidence type="ECO:0000256" key="1">
    <source>
        <dbReference type="ARBA" id="ARBA00004141"/>
    </source>
</evidence>
<dbReference type="SMART" id="SM00089">
    <property type="entry name" value="PKD"/>
    <property type="match status" value="15"/>
</dbReference>
<evidence type="ECO:0000313" key="9">
    <source>
        <dbReference type="Proteomes" id="UP000306575"/>
    </source>
</evidence>
<dbReference type="Proteomes" id="UP000306575">
    <property type="component" value="Unassembled WGS sequence"/>
</dbReference>
<dbReference type="Gene3D" id="2.60.40.10">
    <property type="entry name" value="Immunoglobulins"/>
    <property type="match status" value="15"/>
</dbReference>
<dbReference type="OrthoDB" id="9773411at2"/>
<feature type="domain" description="PKD" evidence="7">
    <location>
        <begin position="836"/>
        <end position="913"/>
    </location>
</feature>
<evidence type="ECO:0000256" key="4">
    <source>
        <dbReference type="ARBA" id="ARBA00022989"/>
    </source>
</evidence>
<protein>
    <submittedName>
        <fullName evidence="8">PKD domain-containing protein</fullName>
    </submittedName>
</protein>
<keyword evidence="6" id="KW-0732">Signal</keyword>
<feature type="domain" description="PKD" evidence="7">
    <location>
        <begin position="1274"/>
        <end position="1351"/>
    </location>
</feature>
<dbReference type="GO" id="GO:0006816">
    <property type="term" value="P:calcium ion transport"/>
    <property type="evidence" value="ECO:0007669"/>
    <property type="project" value="TreeGrafter"/>
</dbReference>
<accession>A0A4U7N0Q0</accession>
<feature type="domain" description="PKD" evidence="7">
    <location>
        <begin position="1209"/>
        <end position="1258"/>
    </location>
</feature>
<dbReference type="InterPro" id="IPR035986">
    <property type="entry name" value="PKD_dom_sf"/>
</dbReference>
<feature type="domain" description="PKD" evidence="7">
    <location>
        <begin position="428"/>
        <end position="471"/>
    </location>
</feature>
<dbReference type="PANTHER" id="PTHR46730">
    <property type="entry name" value="POLYCYSTIN-1"/>
    <property type="match status" value="1"/>
</dbReference>
<dbReference type="SUPFAM" id="SSF49299">
    <property type="entry name" value="PKD domain"/>
    <property type="match status" value="15"/>
</dbReference>
<dbReference type="GO" id="GO:0005261">
    <property type="term" value="F:monoatomic cation channel activity"/>
    <property type="evidence" value="ECO:0007669"/>
    <property type="project" value="TreeGrafter"/>
</dbReference>
<keyword evidence="3" id="KW-0677">Repeat</keyword>
<organism evidence="8 9">
    <name type="scientific">Shimia litoralis</name>
    <dbReference type="NCBI Taxonomy" id="420403"/>
    <lineage>
        <taxon>Bacteria</taxon>
        <taxon>Pseudomonadati</taxon>
        <taxon>Pseudomonadota</taxon>
        <taxon>Alphaproteobacteria</taxon>
        <taxon>Rhodobacterales</taxon>
        <taxon>Roseobacteraceae</taxon>
    </lineage>
</organism>
<feature type="domain" description="PKD" evidence="7">
    <location>
        <begin position="488"/>
        <end position="558"/>
    </location>
</feature>
<feature type="domain" description="PKD" evidence="7">
    <location>
        <begin position="940"/>
        <end position="1000"/>
    </location>
</feature>
<feature type="domain" description="PKD" evidence="7">
    <location>
        <begin position="749"/>
        <end position="816"/>
    </location>
</feature>
<dbReference type="Pfam" id="PF18911">
    <property type="entry name" value="PKD_4"/>
    <property type="match status" value="15"/>
</dbReference>
<dbReference type="InterPro" id="IPR013783">
    <property type="entry name" value="Ig-like_fold"/>
</dbReference>
<evidence type="ECO:0000259" key="7">
    <source>
        <dbReference type="PROSITE" id="PS50093"/>
    </source>
</evidence>
<gene>
    <name evidence="8" type="ORF">FAP39_12215</name>
</gene>
<dbReference type="InterPro" id="IPR000601">
    <property type="entry name" value="PKD_dom"/>
</dbReference>
<evidence type="ECO:0000256" key="2">
    <source>
        <dbReference type="ARBA" id="ARBA00022692"/>
    </source>
</evidence>
<name>A0A4U7N0Q0_9RHOB</name>
<comment type="subcellular location">
    <subcellularLocation>
        <location evidence="1">Membrane</location>
        <topology evidence="1">Multi-pass membrane protein</topology>
    </subcellularLocation>
</comment>
<feature type="signal peptide" evidence="6">
    <location>
        <begin position="1"/>
        <end position="30"/>
    </location>
</feature>
<dbReference type="CDD" id="cd00146">
    <property type="entry name" value="PKD"/>
    <property type="match status" value="14"/>
</dbReference>